<dbReference type="AlphaFoldDB" id="Q4A7S5"/>
<organism evidence="1 2">
    <name type="scientific">Mesomycoplasma hyopneumoniae (strain 7448)</name>
    <name type="common">Mycoplasma hyopneumoniae</name>
    <dbReference type="NCBI Taxonomy" id="262722"/>
    <lineage>
        <taxon>Bacteria</taxon>
        <taxon>Bacillati</taxon>
        <taxon>Mycoplasmatota</taxon>
        <taxon>Mycoplasmoidales</taxon>
        <taxon>Metamycoplasmataceae</taxon>
        <taxon>Mesomycoplasma</taxon>
    </lineage>
</organism>
<evidence type="ECO:0000313" key="1">
    <source>
        <dbReference type="EMBL" id="AAZ53814.2"/>
    </source>
</evidence>
<name>Q4A7S5_MESH7</name>
<gene>
    <name evidence="1" type="ordered locus">MHP7448_0447</name>
</gene>
<dbReference type="KEGG" id="mhp:MHP7448_0447"/>
<evidence type="ECO:0000313" key="2">
    <source>
        <dbReference type="Proteomes" id="UP000000553"/>
    </source>
</evidence>
<dbReference type="EMBL" id="AE017244">
    <property type="protein sequence ID" value="AAZ53814.2"/>
    <property type="molecule type" value="Genomic_DNA"/>
</dbReference>
<proteinExistence type="predicted"/>
<reference evidence="1 2" key="1">
    <citation type="journal article" date="2005" name="J. Bacteriol.">
        <title>Swine and poultry pathogens: the complete genome sequences of two strains of Mycoplasma hyopneumoniae and a strain of Mycoplasma synoviae.</title>
        <authorList>
            <person name="Vasconcelos A.T."/>
            <person name="Ferreira H.B."/>
            <person name="Bizarro C.V."/>
            <person name="Bonatto S.L."/>
            <person name="Carvalho M.O."/>
            <person name="Pinto P.M."/>
            <person name="Almeida D.F."/>
            <person name="Almeida L.G."/>
            <person name="Almeida R."/>
            <person name="Alves-Filho L."/>
            <person name="Assuncao E.N."/>
            <person name="Azevedo V.A."/>
            <person name="Bogo M.R."/>
            <person name="Brigido M.M."/>
            <person name="Brocchi M."/>
            <person name="Burity H.A."/>
            <person name="Camargo A.A."/>
            <person name="Camargo S.S."/>
            <person name="Carepo M.S."/>
            <person name="Carraro D.M."/>
            <person name="de Mattos Cascardo J.C."/>
            <person name="Castro L.A."/>
            <person name="Cavalcanti G."/>
            <person name="Chemale G."/>
            <person name="Collevatti R.G."/>
            <person name="Cunha C.W."/>
            <person name="Dallagiovanna B."/>
            <person name="Dambros B.P."/>
            <person name="Dellagostin O.A."/>
            <person name="Falcao C."/>
            <person name="Fantinatti-Garboggini F."/>
            <person name="Felipe M.S."/>
            <person name="Fiorentin L."/>
            <person name="Franco G.R."/>
            <person name="Freitas N.S."/>
            <person name="Frias D."/>
            <person name="Grangeiro T.B."/>
            <person name="Grisard E.C."/>
            <person name="Guimaraes C.T."/>
            <person name="Hungria M."/>
            <person name="Jardim S.N."/>
            <person name="Krieger M.A."/>
            <person name="Laurino J.P."/>
            <person name="Lima L.F."/>
            <person name="Lopes M.I."/>
            <person name="Loreto E.L."/>
            <person name="Madeira H.M."/>
            <person name="Manfio G.P."/>
            <person name="Maranhao A.Q."/>
            <person name="Martinkovics C.T."/>
            <person name="Medeiros S.R."/>
            <person name="Moreira M.A."/>
            <person name="Neiva M."/>
            <person name="Ramalho-Neto C.E."/>
            <person name="Nicolas M.F."/>
            <person name="Oliveira S.C."/>
            <person name="Paixao R.F."/>
            <person name="Pedrosa F.O."/>
            <person name="Pena S.D."/>
            <person name="Pereira M."/>
            <person name="Pereira-Ferrari L."/>
            <person name="Piffer I."/>
            <person name="Pinto L.S."/>
            <person name="Potrich D.P."/>
            <person name="Salim A.C."/>
            <person name="Santos F.R."/>
            <person name="Schmitt R."/>
            <person name="Schneider M.P."/>
            <person name="Schrank A."/>
            <person name="Schrank I.S."/>
            <person name="Schuck A.F."/>
            <person name="Seuanez H.N."/>
            <person name="Silva D.W."/>
            <person name="Silva R."/>
            <person name="Silva S.C."/>
            <person name="Soares C.M."/>
            <person name="Souza K.R."/>
            <person name="Souza R.C."/>
            <person name="Staats C.C."/>
            <person name="Steffens M.B."/>
            <person name="Teixeira S.M."/>
            <person name="Urmenyi T.P."/>
            <person name="Vainstein M.H."/>
            <person name="Zuccherato L.W."/>
            <person name="Simpson A.J."/>
            <person name="Zaha A."/>
        </authorList>
    </citation>
    <scope>NUCLEOTIDE SEQUENCE [LARGE SCALE GENOMIC DNA]</scope>
    <source>
        <strain evidence="1 2">7448</strain>
    </source>
</reference>
<protein>
    <submittedName>
        <fullName evidence="1">Uncharacterized protein</fullName>
    </submittedName>
</protein>
<dbReference type="Proteomes" id="UP000000553">
    <property type="component" value="Chromosome"/>
</dbReference>
<accession>Q4A7S5</accession>
<sequence length="71" mass="8181">MDSKLSKLIFTLFWEKDKFWSINDLVTNLNLVVLVSNKRFLVLSFSKSIFGSRAIFCIGERGISCRLFVST</sequence>
<dbReference type="HOGENOM" id="CLU_2735701_0_0_14"/>